<name>A0A1I8GWZ4_9PLAT</name>
<evidence type="ECO:0000256" key="2">
    <source>
        <dbReference type="ARBA" id="ARBA00022692"/>
    </source>
</evidence>
<keyword evidence="5" id="KW-0106">Calcium</keyword>
<evidence type="ECO:0000256" key="3">
    <source>
        <dbReference type="ARBA" id="ARBA00022989"/>
    </source>
</evidence>
<evidence type="ECO:0000256" key="4">
    <source>
        <dbReference type="ARBA" id="ARBA00023180"/>
    </source>
</evidence>
<feature type="region of interest" description="Disordered" evidence="6">
    <location>
        <begin position="834"/>
        <end position="857"/>
    </location>
</feature>
<dbReference type="PROSITE" id="PS50268">
    <property type="entry name" value="CADHERIN_2"/>
    <property type="match status" value="2"/>
</dbReference>
<proteinExistence type="predicted"/>
<evidence type="ECO:0000313" key="8">
    <source>
        <dbReference type="Proteomes" id="UP000095280"/>
    </source>
</evidence>
<evidence type="ECO:0000256" key="1">
    <source>
        <dbReference type="ARBA" id="ARBA00004167"/>
    </source>
</evidence>
<keyword evidence="3" id="KW-1133">Transmembrane helix</keyword>
<feature type="compositionally biased region" description="Polar residues" evidence="6">
    <location>
        <begin position="843"/>
        <end position="857"/>
    </location>
</feature>
<organism evidence="8 9">
    <name type="scientific">Macrostomum lignano</name>
    <dbReference type="NCBI Taxonomy" id="282301"/>
    <lineage>
        <taxon>Eukaryota</taxon>
        <taxon>Metazoa</taxon>
        <taxon>Spiralia</taxon>
        <taxon>Lophotrochozoa</taxon>
        <taxon>Platyhelminthes</taxon>
        <taxon>Rhabditophora</taxon>
        <taxon>Macrostomorpha</taxon>
        <taxon>Macrostomida</taxon>
        <taxon>Macrostomidae</taxon>
        <taxon>Macrostomum</taxon>
    </lineage>
</organism>
<dbReference type="InterPro" id="IPR015919">
    <property type="entry name" value="Cadherin-like_sf"/>
</dbReference>
<keyword evidence="3" id="KW-0472">Membrane</keyword>
<keyword evidence="4" id="KW-0325">Glycoprotein</keyword>
<dbReference type="PANTHER" id="PTHR24028:SF328">
    <property type="entry name" value="CADHERIN-3"/>
    <property type="match status" value="1"/>
</dbReference>
<accession>A0A1I8GWZ4</accession>
<dbReference type="InterPro" id="IPR002126">
    <property type="entry name" value="Cadherin-like_dom"/>
</dbReference>
<dbReference type="CDD" id="cd11304">
    <property type="entry name" value="Cadherin_repeat"/>
    <property type="match status" value="2"/>
</dbReference>
<evidence type="ECO:0000256" key="6">
    <source>
        <dbReference type="SAM" id="MobiDB-lite"/>
    </source>
</evidence>
<keyword evidence="2" id="KW-0812">Transmembrane</keyword>
<dbReference type="SUPFAM" id="SSF49313">
    <property type="entry name" value="Cadherin-like"/>
    <property type="match status" value="1"/>
</dbReference>
<dbReference type="PANTHER" id="PTHR24028">
    <property type="entry name" value="CADHERIN-87A"/>
    <property type="match status" value="1"/>
</dbReference>
<dbReference type="GO" id="GO:0007156">
    <property type="term" value="P:homophilic cell adhesion via plasma membrane adhesion molecules"/>
    <property type="evidence" value="ECO:0007669"/>
    <property type="project" value="InterPro"/>
</dbReference>
<sequence>GGGDSSGLKRELEECQALVRKLAEVVQTVKTVLGMKIQSEQKLRMAELKGMQEEMKQHSGKLDQLASKVNGKNPCEYFDGSGRVQLDLQFTESYGGRDGDHLPTLGEVRPISEIYGKVRHLNSSSSAATKETVWLRPWDDKRENRWHNGSQFSPLEVYFKWTIERGVMMLRLKQGIDREILNIYTAGSPGVTSSDAAIWFHIECTPDSPRFSQRNFTVKVHVIDVNDKAPRFYNSSMNTNETMKNFSITVKEGTPSNMPVFSGLSVRDADAGPNARVVAFMHRHSLFRLADNSPEIRLVTKSAVHYEYFGSQPAGVRIDVVIFAVDSPVNKSMELTSQIHIRVAIAEDEDPPPSFEVPGCFRHSGRCIRPTYFAQGAGGGVNVSTEAILIKPGPIRVEAHSGYGIRYSLVNNEKPPYFRIENFTGEVFQLRPIEDQITLIVKAIKWTDRFDPYLGQASFALLHVSAELAANEPQQQEHNNDSNSVNSKGHRVTALGAAAEFDTIANTQLEQSTDSVRHQHSSYSSDGKSSTSIRRRAWRLADAHHSAIEILTGCLLPPALDGELGYFVLKCPRVRLLTQCGSHRLQSGGRFAFADEAAAFPVQSLRVASLTASSRLNQKFPRSRLASAMTSTLSRLTEPRSSGWSTFNRSTVKVKVELGGVLAAVGVLRTAADLAPLAKPDQHQGDVERLQKVVVADGYDQAVEHFTFTNIQADLSFIWIIHASTSSSFPNYRIIIPQLEEGLLDAANAPIANQDDIGVLFVGQVYDCLAGIVLNSLQESDAGLHAQLRASASWNRFAIDINTHFCDASFASAFALAMFSAMLEDTLSADVTSPMAERGGSATKANTSSSSRALKLR</sequence>
<dbReference type="AlphaFoldDB" id="A0A1I8GWZ4"/>
<feature type="region of interest" description="Disordered" evidence="6">
    <location>
        <begin position="510"/>
        <end position="529"/>
    </location>
</feature>
<dbReference type="Gene3D" id="2.60.40.60">
    <property type="entry name" value="Cadherins"/>
    <property type="match status" value="1"/>
</dbReference>
<dbReference type="Proteomes" id="UP000095280">
    <property type="component" value="Unplaced"/>
</dbReference>
<comment type="subcellular location">
    <subcellularLocation>
        <location evidence="1">Membrane</location>
        <topology evidence="1">Single-pass membrane protein</topology>
    </subcellularLocation>
</comment>
<feature type="domain" description="Cadherin" evidence="7">
    <location>
        <begin position="242"/>
        <end position="355"/>
    </location>
</feature>
<reference evidence="9" key="1">
    <citation type="submission" date="2016-11" db="UniProtKB">
        <authorList>
            <consortium name="WormBaseParasite"/>
        </authorList>
    </citation>
    <scope>IDENTIFICATION</scope>
</reference>
<dbReference type="GO" id="GO:0005886">
    <property type="term" value="C:plasma membrane"/>
    <property type="evidence" value="ECO:0007669"/>
    <property type="project" value="TreeGrafter"/>
</dbReference>
<keyword evidence="8" id="KW-1185">Reference proteome</keyword>
<evidence type="ECO:0000256" key="5">
    <source>
        <dbReference type="PROSITE-ProRule" id="PRU00043"/>
    </source>
</evidence>
<evidence type="ECO:0000313" key="9">
    <source>
        <dbReference type="WBParaSite" id="maker-uti_cns_0003509-snap-gene-0.3-mRNA-1"/>
    </source>
</evidence>
<dbReference type="GO" id="GO:0005509">
    <property type="term" value="F:calcium ion binding"/>
    <property type="evidence" value="ECO:0007669"/>
    <property type="project" value="UniProtKB-UniRule"/>
</dbReference>
<evidence type="ECO:0000259" key="7">
    <source>
        <dbReference type="PROSITE" id="PS50268"/>
    </source>
</evidence>
<feature type="domain" description="Cadherin" evidence="7">
    <location>
        <begin position="161"/>
        <end position="232"/>
    </location>
</feature>
<protein>
    <submittedName>
        <fullName evidence="9">Cadherin domain-containing protein</fullName>
    </submittedName>
</protein>
<dbReference type="WBParaSite" id="maker-uti_cns_0003509-snap-gene-0.3-mRNA-1">
    <property type="protein sequence ID" value="maker-uti_cns_0003509-snap-gene-0.3-mRNA-1"/>
    <property type="gene ID" value="maker-uti_cns_0003509-snap-gene-0.3"/>
</dbReference>
<dbReference type="InterPro" id="IPR050174">
    <property type="entry name" value="Protocadherin/Cadherin-CA"/>
</dbReference>